<dbReference type="Gene3D" id="3.40.33.10">
    <property type="entry name" value="CAP"/>
    <property type="match status" value="1"/>
</dbReference>
<dbReference type="RefSeq" id="WP_052748644.1">
    <property type="nucleotide sequence ID" value="NZ_BAAAKO010000001.1"/>
</dbReference>
<dbReference type="InterPro" id="IPR035940">
    <property type="entry name" value="CAP_sf"/>
</dbReference>
<dbReference type="InterPro" id="IPR006637">
    <property type="entry name" value="ChW"/>
</dbReference>
<dbReference type="KEGG" id="moy:CVS54_01843"/>
<name>A0A3Q9J3L3_9MICO</name>
<protein>
    <submittedName>
        <fullName evidence="1">Uncharacterized protein</fullName>
    </submittedName>
</protein>
<dbReference type="PANTHER" id="PTHR31157:SF1">
    <property type="entry name" value="SCP DOMAIN-CONTAINING PROTEIN"/>
    <property type="match status" value="1"/>
</dbReference>
<dbReference type="Pfam" id="PF00188">
    <property type="entry name" value="CAP"/>
    <property type="match status" value="1"/>
</dbReference>
<dbReference type="SUPFAM" id="SSF55797">
    <property type="entry name" value="PR-1-like"/>
    <property type="match status" value="1"/>
</dbReference>
<dbReference type="Proteomes" id="UP000274841">
    <property type="component" value="Chromosome"/>
</dbReference>
<evidence type="ECO:0000313" key="2">
    <source>
        <dbReference type="Proteomes" id="UP000274841"/>
    </source>
</evidence>
<reference evidence="1 2" key="1">
    <citation type="submission" date="2018-08" db="EMBL/GenBank/DDBJ databases">
        <title>Microbacterium oxydans strain HG3.</title>
        <authorList>
            <person name="ORTET P."/>
        </authorList>
    </citation>
    <scope>NUCLEOTIDE SEQUENCE [LARGE SCALE GENOMIC DNA]</scope>
    <source>
        <strain evidence="1 2">HG3</strain>
    </source>
</reference>
<dbReference type="GeneID" id="69644722"/>
<evidence type="ECO:0000313" key="1">
    <source>
        <dbReference type="EMBL" id="AZS40509.1"/>
    </source>
</evidence>
<dbReference type="InterPro" id="IPR014044">
    <property type="entry name" value="CAP_dom"/>
</dbReference>
<dbReference type="Pfam" id="PF07538">
    <property type="entry name" value="ChW"/>
    <property type="match status" value="1"/>
</dbReference>
<dbReference type="SMART" id="SM00728">
    <property type="entry name" value="ChW"/>
    <property type="match status" value="1"/>
</dbReference>
<dbReference type="PANTHER" id="PTHR31157">
    <property type="entry name" value="SCP DOMAIN-CONTAINING PROTEIN"/>
    <property type="match status" value="1"/>
</dbReference>
<sequence length="286" mass="29823">MRWTRNLVAALVVSATAVLGVVPPVSAAEIPPPNADVARILADTNAARAANGLAPLVLDGDVTTVAQNWSATQSREGRMYHNPQYSSQIPGGWSRAAENVASGYSSATVVAAWMNSPGHRANILGDYTTIGIGLVNGYATQVFAKYPVSTPTPTVSRQDASVRSHVAQRGWIAGGGTTGQGLGLEAVAVRQQTGKVICLQAHVQNIGWMTPVCTQGAGTEVTAGTTGRGLRMEALRVWSPGNTVSGRGHVSSIGWQPRVVSSAPGNQISLGTTGQARQLEFVDLFQ</sequence>
<organism evidence="1 2">
    <name type="scientific">Microbacterium oxydans</name>
    <dbReference type="NCBI Taxonomy" id="82380"/>
    <lineage>
        <taxon>Bacteria</taxon>
        <taxon>Bacillati</taxon>
        <taxon>Actinomycetota</taxon>
        <taxon>Actinomycetes</taxon>
        <taxon>Micrococcales</taxon>
        <taxon>Microbacteriaceae</taxon>
        <taxon>Microbacterium</taxon>
    </lineage>
</organism>
<dbReference type="EMBL" id="CP031422">
    <property type="protein sequence ID" value="AZS40509.1"/>
    <property type="molecule type" value="Genomic_DNA"/>
</dbReference>
<accession>A0A3Q9J3L3</accession>
<dbReference type="CDD" id="cd05379">
    <property type="entry name" value="CAP_bacterial"/>
    <property type="match status" value="1"/>
</dbReference>
<proteinExistence type="predicted"/>
<dbReference type="AlphaFoldDB" id="A0A3Q9J3L3"/>
<gene>
    <name evidence="1" type="ORF">CVS54_01843</name>
</gene>